<feature type="compositionally biased region" description="Low complexity" evidence="3">
    <location>
        <begin position="505"/>
        <end position="519"/>
    </location>
</feature>
<dbReference type="InterPro" id="IPR024079">
    <property type="entry name" value="MetalloPept_cat_dom_sf"/>
</dbReference>
<evidence type="ECO:0000256" key="1">
    <source>
        <dbReference type="ARBA" id="ARBA00023180"/>
    </source>
</evidence>
<dbReference type="PANTHER" id="PTHR11905:SF159">
    <property type="entry name" value="ADAM METALLOPROTEASE"/>
    <property type="match status" value="1"/>
</dbReference>
<evidence type="ECO:0000256" key="2">
    <source>
        <dbReference type="PROSITE-ProRule" id="PRU00276"/>
    </source>
</evidence>
<feature type="compositionally biased region" description="Low complexity" evidence="3">
    <location>
        <begin position="588"/>
        <end position="600"/>
    </location>
</feature>
<dbReference type="InterPro" id="IPR000884">
    <property type="entry name" value="TSP1_rpt"/>
</dbReference>
<dbReference type="GO" id="GO:0046872">
    <property type="term" value="F:metal ion binding"/>
    <property type="evidence" value="ECO:0007669"/>
    <property type="project" value="UniProtKB-KW"/>
</dbReference>
<accession>A0A8S3VQN5</accession>
<feature type="binding site" evidence="2">
    <location>
        <position position="288"/>
    </location>
    <ligand>
        <name>Zn(2+)</name>
        <dbReference type="ChEBI" id="CHEBI:29105"/>
        <note>catalytic</note>
    </ligand>
</feature>
<feature type="binding site" evidence="2">
    <location>
        <position position="294"/>
    </location>
    <ligand>
        <name>Zn(2+)</name>
        <dbReference type="ChEBI" id="CHEBI:29105"/>
        <note>catalytic</note>
    </ligand>
</feature>
<proteinExistence type="predicted"/>
<keyword evidence="2" id="KW-0479">Metal-binding</keyword>
<comment type="caution">
    <text evidence="2">Lacks conserved residue(s) required for the propagation of feature annotation.</text>
</comment>
<keyword evidence="6" id="KW-1185">Reference proteome</keyword>
<feature type="region of interest" description="Disordered" evidence="3">
    <location>
        <begin position="455"/>
        <end position="603"/>
    </location>
</feature>
<evidence type="ECO:0000256" key="3">
    <source>
        <dbReference type="SAM" id="MobiDB-lite"/>
    </source>
</evidence>
<dbReference type="GO" id="GO:0004222">
    <property type="term" value="F:metalloendopeptidase activity"/>
    <property type="evidence" value="ECO:0007669"/>
    <property type="project" value="InterPro"/>
</dbReference>
<feature type="region of interest" description="Disordered" evidence="3">
    <location>
        <begin position="53"/>
        <end position="72"/>
    </location>
</feature>
<sequence length="659" mass="74157">MVKCRFKKDCSSSRCEITGDLLTKDKLIQILGSAADKKAEYDKALDEVPHNVDYLGGEEDNLPTGTDDPRVPGLDAEGHPDAKLPPVLKSNMKLKVDDILSEEAIHKIANEKQKNKGKRKKRQTEGHLFGEEENVIDLLLTNDFQFYQQFKNLDGIEKTEEEAVALMVEQVAFYACSAHEDAAAWSENPIKLTETEIHLDADKALDDLVKFVYNNSYLMLDVDHVMAFTGQDLVRNNTQLKILQRAVKGYTFFDKDGIICKQPWYAVSIVESPAIGFVSRTAAHELAHNLRCSHDVTPGCSTEEQFIMSPNFNAAKYTYKNNPYKFSPCSIESIHAHLKNLSGLISHETTYEPKYECLKHHSVNSDFSFFDKSVLAGQRYQLNDQCRYLMKDPYSRTCLLPSPSYCWDFFILFKFKRWLLLWCICYFGNCMLKNYILNITTTEAPFTTFVTKLTTTTEGQSTPEVTSEKESTTEEATPGETEVTTTTSEVSPLPEVTTEKESTEEVTTTTSEVSPLPEVTTEKESTEEATTGETEVTTTTSEVSPLPEVTTEKESTEEATTGETEVTAITSEVSPLPEVTTEKESTEEATTGATQLTTTEDPNLPQWSQWTLCSKKCDRLRIRLCGSNEECNGRIKQYEACTNDFCEEDTVIFKTTAFD</sequence>
<reference evidence="5" key="1">
    <citation type="submission" date="2021-03" db="EMBL/GenBank/DDBJ databases">
        <authorList>
            <person name="Bekaert M."/>
        </authorList>
    </citation>
    <scope>NUCLEOTIDE SEQUENCE</scope>
</reference>
<name>A0A8S3VQN5_MYTED</name>
<dbReference type="InterPro" id="IPR001590">
    <property type="entry name" value="Peptidase_M12B"/>
</dbReference>
<feature type="active site" evidence="2">
    <location>
        <position position="285"/>
    </location>
</feature>
<feature type="domain" description="Peptidase M12B" evidence="4">
    <location>
        <begin position="185"/>
        <end position="340"/>
    </location>
</feature>
<dbReference type="AlphaFoldDB" id="A0A8S3VQN5"/>
<feature type="compositionally biased region" description="Low complexity" evidence="3">
    <location>
        <begin position="474"/>
        <end position="496"/>
    </location>
</feature>
<keyword evidence="1" id="KW-0325">Glycoprotein</keyword>
<dbReference type="PANTHER" id="PTHR11905">
    <property type="entry name" value="ADAM A DISINTEGRIN AND METALLOPROTEASE DOMAIN"/>
    <property type="match status" value="1"/>
</dbReference>
<feature type="compositionally biased region" description="Low complexity" evidence="3">
    <location>
        <begin position="528"/>
        <end position="544"/>
    </location>
</feature>
<evidence type="ECO:0000259" key="4">
    <source>
        <dbReference type="PROSITE" id="PS50215"/>
    </source>
</evidence>
<dbReference type="GO" id="GO:0006508">
    <property type="term" value="P:proteolysis"/>
    <property type="evidence" value="ECO:0007669"/>
    <property type="project" value="InterPro"/>
</dbReference>
<evidence type="ECO:0000313" key="5">
    <source>
        <dbReference type="EMBL" id="CAG2256401.1"/>
    </source>
</evidence>
<dbReference type="OrthoDB" id="6133803at2759"/>
<dbReference type="PROSITE" id="PS50092">
    <property type="entry name" value="TSP1"/>
    <property type="match status" value="1"/>
</dbReference>
<protein>
    <recommendedName>
        <fullName evidence="4">Peptidase M12B domain-containing protein</fullName>
    </recommendedName>
</protein>
<dbReference type="Gene3D" id="3.40.390.10">
    <property type="entry name" value="Collagenase (Catalytic Domain)"/>
    <property type="match status" value="1"/>
</dbReference>
<dbReference type="Proteomes" id="UP000683360">
    <property type="component" value="Unassembled WGS sequence"/>
</dbReference>
<keyword evidence="2" id="KW-0862">Zinc</keyword>
<dbReference type="PROSITE" id="PS50215">
    <property type="entry name" value="ADAM_MEPRO"/>
    <property type="match status" value="1"/>
</dbReference>
<gene>
    <name evidence="5" type="ORF">MEDL_67730</name>
</gene>
<feature type="binding site" evidence="2">
    <location>
        <position position="284"/>
    </location>
    <ligand>
        <name>Zn(2+)</name>
        <dbReference type="ChEBI" id="CHEBI:29105"/>
        <note>catalytic</note>
    </ligand>
</feature>
<feature type="compositionally biased region" description="Low complexity" evidence="3">
    <location>
        <begin position="455"/>
        <end position="465"/>
    </location>
</feature>
<comment type="caution">
    <text evidence="5">The sequence shown here is derived from an EMBL/GenBank/DDBJ whole genome shotgun (WGS) entry which is preliminary data.</text>
</comment>
<organism evidence="5 6">
    <name type="scientific">Mytilus edulis</name>
    <name type="common">Blue mussel</name>
    <dbReference type="NCBI Taxonomy" id="6550"/>
    <lineage>
        <taxon>Eukaryota</taxon>
        <taxon>Metazoa</taxon>
        <taxon>Spiralia</taxon>
        <taxon>Lophotrochozoa</taxon>
        <taxon>Mollusca</taxon>
        <taxon>Bivalvia</taxon>
        <taxon>Autobranchia</taxon>
        <taxon>Pteriomorphia</taxon>
        <taxon>Mytilida</taxon>
        <taxon>Mytiloidea</taxon>
        <taxon>Mytilidae</taxon>
        <taxon>Mytilinae</taxon>
        <taxon>Mytilus</taxon>
    </lineage>
</organism>
<dbReference type="Pfam" id="PF01421">
    <property type="entry name" value="Reprolysin"/>
    <property type="match status" value="1"/>
</dbReference>
<evidence type="ECO:0000313" key="6">
    <source>
        <dbReference type="Proteomes" id="UP000683360"/>
    </source>
</evidence>
<dbReference type="EMBL" id="CAJPWZ010003303">
    <property type="protein sequence ID" value="CAG2256401.1"/>
    <property type="molecule type" value="Genomic_DNA"/>
</dbReference>
<feature type="compositionally biased region" description="Low complexity" evidence="3">
    <location>
        <begin position="558"/>
        <end position="571"/>
    </location>
</feature>
<dbReference type="SUPFAM" id="SSF55486">
    <property type="entry name" value="Metalloproteases ('zincins'), catalytic domain"/>
    <property type="match status" value="1"/>
</dbReference>